<accession>A0AAD3XED5</accession>
<comment type="caution">
    <text evidence="2">The sequence shown here is derived from an EMBL/GenBank/DDBJ whole genome shotgun (WGS) entry which is preliminary data.</text>
</comment>
<evidence type="ECO:0000256" key="1">
    <source>
        <dbReference type="SAM" id="SignalP"/>
    </source>
</evidence>
<feature type="signal peptide" evidence="1">
    <location>
        <begin position="1"/>
        <end position="15"/>
    </location>
</feature>
<sequence length="149" mass="16094">MRILLGLFWLPPIVGLCLPAAEVPIWMCTALSLQWSLLTQFFFGDVDTDAASNPRNEHVLLSYSELSRFKDNGECLHAAGHVKSSYADITKRGVEIDGACPLSLLPFSTEDRLATLGRSFCHDEVIGSTEVGSPHDGLPADTPGGVPII</sequence>
<name>A0AAD3XED5_NEPGR</name>
<dbReference type="Proteomes" id="UP001279734">
    <property type="component" value="Unassembled WGS sequence"/>
</dbReference>
<feature type="chain" id="PRO_5041934504" evidence="1">
    <location>
        <begin position="16"/>
        <end position="149"/>
    </location>
</feature>
<organism evidence="2 3">
    <name type="scientific">Nepenthes gracilis</name>
    <name type="common">Slender pitcher plant</name>
    <dbReference type="NCBI Taxonomy" id="150966"/>
    <lineage>
        <taxon>Eukaryota</taxon>
        <taxon>Viridiplantae</taxon>
        <taxon>Streptophyta</taxon>
        <taxon>Embryophyta</taxon>
        <taxon>Tracheophyta</taxon>
        <taxon>Spermatophyta</taxon>
        <taxon>Magnoliopsida</taxon>
        <taxon>eudicotyledons</taxon>
        <taxon>Gunneridae</taxon>
        <taxon>Pentapetalae</taxon>
        <taxon>Caryophyllales</taxon>
        <taxon>Nepenthaceae</taxon>
        <taxon>Nepenthes</taxon>
    </lineage>
</organism>
<dbReference type="EMBL" id="BSYO01000003">
    <property type="protein sequence ID" value="GMH02099.1"/>
    <property type="molecule type" value="Genomic_DNA"/>
</dbReference>
<keyword evidence="3" id="KW-1185">Reference proteome</keyword>
<proteinExistence type="predicted"/>
<reference evidence="2" key="1">
    <citation type="submission" date="2023-05" db="EMBL/GenBank/DDBJ databases">
        <title>Nepenthes gracilis genome sequencing.</title>
        <authorList>
            <person name="Fukushima K."/>
        </authorList>
    </citation>
    <scope>NUCLEOTIDE SEQUENCE</scope>
    <source>
        <strain evidence="2">SING2019-196</strain>
    </source>
</reference>
<gene>
    <name evidence="2" type="ORF">Nepgr_003938</name>
</gene>
<evidence type="ECO:0000313" key="3">
    <source>
        <dbReference type="Proteomes" id="UP001279734"/>
    </source>
</evidence>
<evidence type="ECO:0000313" key="2">
    <source>
        <dbReference type="EMBL" id="GMH02099.1"/>
    </source>
</evidence>
<dbReference type="AlphaFoldDB" id="A0AAD3XED5"/>
<protein>
    <submittedName>
        <fullName evidence="2">Uncharacterized protein</fullName>
    </submittedName>
</protein>
<keyword evidence="1" id="KW-0732">Signal</keyword>